<comment type="subcellular location">
    <subcellularLocation>
        <location evidence="2">Cytoplasm</location>
    </subcellularLocation>
</comment>
<dbReference type="PANTHER" id="PTHR33515">
    <property type="entry name" value="RIBOSOME-BINDING FACTOR A, CHLOROPLASTIC-RELATED"/>
    <property type="match status" value="1"/>
</dbReference>
<dbReference type="PANTHER" id="PTHR33515:SF1">
    <property type="entry name" value="RIBOSOME-BINDING FACTOR A, CHLOROPLASTIC-RELATED"/>
    <property type="match status" value="1"/>
</dbReference>
<dbReference type="NCBIfam" id="NF001802">
    <property type="entry name" value="PRK00521.2-5"/>
    <property type="match status" value="1"/>
</dbReference>
<dbReference type="InterPro" id="IPR020053">
    <property type="entry name" value="Ribosome-bd_factorA_CS"/>
</dbReference>
<protein>
    <recommendedName>
        <fullName evidence="2">Ribosome-binding factor A</fullName>
    </recommendedName>
</protein>
<dbReference type="GO" id="GO:0030490">
    <property type="term" value="P:maturation of SSU-rRNA"/>
    <property type="evidence" value="ECO:0007669"/>
    <property type="project" value="UniProtKB-UniRule"/>
</dbReference>
<dbReference type="KEGG" id="mros:EHO51_13375"/>
<comment type="similarity">
    <text evidence="2">Belongs to the RbfA family.</text>
</comment>
<dbReference type="Proteomes" id="UP000273982">
    <property type="component" value="Chromosome"/>
</dbReference>
<dbReference type="GO" id="GO:0043024">
    <property type="term" value="F:ribosomal small subunit binding"/>
    <property type="evidence" value="ECO:0007669"/>
    <property type="project" value="TreeGrafter"/>
</dbReference>
<dbReference type="GO" id="GO:0005829">
    <property type="term" value="C:cytosol"/>
    <property type="evidence" value="ECO:0007669"/>
    <property type="project" value="TreeGrafter"/>
</dbReference>
<evidence type="ECO:0000313" key="6">
    <source>
        <dbReference type="Proteomes" id="UP000424673"/>
    </source>
</evidence>
<keyword evidence="6" id="KW-1185">Reference proteome</keyword>
<evidence type="ECO:0000313" key="4">
    <source>
        <dbReference type="EMBL" id="QGM94439.1"/>
    </source>
</evidence>
<comment type="subunit">
    <text evidence="2">Monomer. Binds 30S ribosomal subunits, but not 50S ribosomal subunits or 70S ribosomes.</text>
</comment>
<evidence type="ECO:0000313" key="3">
    <source>
        <dbReference type="EMBL" id="AZG77641.1"/>
    </source>
</evidence>
<dbReference type="InterPro" id="IPR023799">
    <property type="entry name" value="RbfA_dom_sf"/>
</dbReference>
<reference evidence="6" key="2">
    <citation type="submission" date="2019-09" db="EMBL/GenBank/DDBJ databases">
        <title>Isolation and complete genome sequencing of Methylocystis species.</title>
        <authorList>
            <person name="Rumah B.L."/>
            <person name="Stead C.E."/>
            <person name="Stevens B.C."/>
            <person name="Minton N.P."/>
            <person name="Grosse-Honebrink A."/>
            <person name="Zhang Y."/>
        </authorList>
    </citation>
    <scope>NUCLEOTIDE SEQUENCE [LARGE SCALE GENOMIC DNA]</scope>
    <source>
        <strain evidence="6">BRCS1</strain>
    </source>
</reference>
<dbReference type="SUPFAM" id="SSF89919">
    <property type="entry name" value="Ribosome-binding factor A, RbfA"/>
    <property type="match status" value="1"/>
</dbReference>
<dbReference type="Proteomes" id="UP000424673">
    <property type="component" value="Chromosome"/>
</dbReference>
<reference evidence="3 5" key="1">
    <citation type="submission" date="2018-11" db="EMBL/GenBank/DDBJ databases">
        <title>Genome squencing of methanotrophic bacteria isolated from alkaline groundwater in Korea.</title>
        <authorList>
            <person name="Nguyen L.N."/>
        </authorList>
    </citation>
    <scope>NUCLEOTIDE SEQUENCE [LARGE SCALE GENOMIC DNA]</scope>
    <source>
        <strain evidence="3 5">GW6</strain>
    </source>
</reference>
<name>A0A3G8M6X0_9HYPH</name>
<reference evidence="4 6" key="3">
    <citation type="journal article" date="2021" name="AMB Express">
        <title>Isolation and characterisation of Methylocystis spp. for poly-3-hydroxybutyrate production using waste methane feedstocks.</title>
        <authorList>
            <person name="Rumah B.L."/>
            <person name="Stead C.E."/>
            <person name="Claxton Stevens B.H."/>
            <person name="Minton N.P."/>
            <person name="Grosse-Honebrink A."/>
            <person name="Zhang Y."/>
        </authorList>
    </citation>
    <scope>NUCLEOTIDE SEQUENCE [LARGE SCALE GENOMIC DNA]</scope>
    <source>
        <strain evidence="4 6">BRCS1</strain>
    </source>
</reference>
<accession>A0A3G8M6X0</accession>
<dbReference type="Gene3D" id="3.30.300.20">
    <property type="match status" value="1"/>
</dbReference>
<dbReference type="NCBIfam" id="TIGR00082">
    <property type="entry name" value="rbfA"/>
    <property type="match status" value="1"/>
</dbReference>
<dbReference type="EMBL" id="CP034086">
    <property type="protein sequence ID" value="AZG77641.1"/>
    <property type="molecule type" value="Genomic_DNA"/>
</dbReference>
<dbReference type="InterPro" id="IPR000238">
    <property type="entry name" value="RbfA"/>
</dbReference>
<dbReference type="AlphaFoldDB" id="A0A3G8M6X0"/>
<keyword evidence="2" id="KW-0963">Cytoplasm</keyword>
<dbReference type="Pfam" id="PF02033">
    <property type="entry name" value="RBFA"/>
    <property type="match status" value="1"/>
</dbReference>
<dbReference type="RefSeq" id="WP_083481397.1">
    <property type="nucleotide sequence ID" value="NZ_CP044328.1"/>
</dbReference>
<dbReference type="PROSITE" id="PS01319">
    <property type="entry name" value="RBFA"/>
    <property type="match status" value="1"/>
</dbReference>
<keyword evidence="1 2" id="KW-0690">Ribosome biogenesis</keyword>
<comment type="function">
    <text evidence="2">One of several proteins that assist in the late maturation steps of the functional core of the 30S ribosomal subunit. Associates with free 30S ribosomal subunits (but not with 30S subunits that are part of 70S ribosomes or polysomes). Required for efficient processing of 16S rRNA. May interact with the 5'-terminal helix region of 16S rRNA.</text>
</comment>
<dbReference type="HAMAP" id="MF_00003">
    <property type="entry name" value="RbfA"/>
    <property type="match status" value="1"/>
</dbReference>
<dbReference type="InterPro" id="IPR015946">
    <property type="entry name" value="KH_dom-like_a/b"/>
</dbReference>
<evidence type="ECO:0000313" key="5">
    <source>
        <dbReference type="Proteomes" id="UP000273982"/>
    </source>
</evidence>
<sequence length="142" mass="15890">MSRAHHSQAGAPSQRMLRVGELVRHAAARLLTRGEITDPVLEQHVVTVSRVKMSPDLKLATIYVVPLGGKDEPEVLAALDRHKRFLRGEIVQEVNLKFAPEIRFRIDDTFDNVSRIDALLSSDRVKRDLADGDDAKEDGVEE</sequence>
<evidence type="ECO:0000256" key="1">
    <source>
        <dbReference type="ARBA" id="ARBA00022517"/>
    </source>
</evidence>
<organism evidence="3 5">
    <name type="scientific">Methylocystis rosea</name>
    <dbReference type="NCBI Taxonomy" id="173366"/>
    <lineage>
        <taxon>Bacteria</taxon>
        <taxon>Pseudomonadati</taxon>
        <taxon>Pseudomonadota</taxon>
        <taxon>Alphaproteobacteria</taxon>
        <taxon>Hyphomicrobiales</taxon>
        <taxon>Methylocystaceae</taxon>
        <taxon>Methylocystis</taxon>
    </lineage>
</organism>
<dbReference type="EMBL" id="CP044328">
    <property type="protein sequence ID" value="QGM94439.1"/>
    <property type="molecule type" value="Genomic_DNA"/>
</dbReference>
<gene>
    <name evidence="2 3" type="primary">rbfA</name>
    <name evidence="3" type="ORF">EHO51_13375</name>
    <name evidence="4" type="ORF">F7D13_10610</name>
</gene>
<evidence type="ECO:0000256" key="2">
    <source>
        <dbReference type="HAMAP-Rule" id="MF_00003"/>
    </source>
</evidence>
<proteinExistence type="inferred from homology"/>